<dbReference type="SMART" id="SM00797">
    <property type="entry name" value="AHS2"/>
    <property type="match status" value="1"/>
</dbReference>
<dbReference type="Proteomes" id="UP000587991">
    <property type="component" value="Unassembled WGS sequence"/>
</dbReference>
<proteinExistence type="predicted"/>
<comment type="caution">
    <text evidence="5">The sequence shown here is derived from an EMBL/GenBank/DDBJ whole genome shotgun (WGS) entry which is preliminary data.</text>
</comment>
<feature type="domain" description="Carboxyltransferase" evidence="4">
    <location>
        <begin position="24"/>
        <end position="315"/>
    </location>
</feature>
<evidence type="ECO:0000256" key="2">
    <source>
        <dbReference type="ARBA" id="ARBA00022801"/>
    </source>
</evidence>
<dbReference type="GO" id="GO:0016740">
    <property type="term" value="F:transferase activity"/>
    <property type="evidence" value="ECO:0007669"/>
    <property type="project" value="UniProtKB-KW"/>
</dbReference>
<dbReference type="NCBIfam" id="TIGR00724">
    <property type="entry name" value="urea_amlyse_rel"/>
    <property type="match status" value="1"/>
</dbReference>
<dbReference type="Gene3D" id="2.40.100.10">
    <property type="entry name" value="Cyclophilin-like"/>
    <property type="match status" value="1"/>
</dbReference>
<organism evidence="5 6">
    <name type="scientific">Leeia aquatica</name>
    <dbReference type="NCBI Taxonomy" id="2725557"/>
    <lineage>
        <taxon>Bacteria</taxon>
        <taxon>Pseudomonadati</taxon>
        <taxon>Pseudomonadota</taxon>
        <taxon>Betaproteobacteria</taxon>
        <taxon>Neisseriales</taxon>
        <taxon>Leeiaceae</taxon>
        <taxon>Leeia</taxon>
    </lineage>
</organism>
<dbReference type="SUPFAM" id="SSF50891">
    <property type="entry name" value="Cyclophilin-like"/>
    <property type="match status" value="1"/>
</dbReference>
<protein>
    <submittedName>
        <fullName evidence="5">Biotin-dependent carboxyltransferase</fullName>
    </submittedName>
</protein>
<dbReference type="InterPro" id="IPR052708">
    <property type="entry name" value="PxpC"/>
</dbReference>
<reference evidence="5 6" key="1">
    <citation type="submission" date="2020-04" db="EMBL/GenBank/DDBJ databases">
        <title>Draft genome of Leeia sp. IMCC25680.</title>
        <authorList>
            <person name="Song J."/>
            <person name="Cho J.-C."/>
        </authorList>
    </citation>
    <scope>NUCLEOTIDE SEQUENCE [LARGE SCALE GENOMIC DNA]</scope>
    <source>
        <strain evidence="5 6">IMCC25680</strain>
    </source>
</reference>
<evidence type="ECO:0000256" key="3">
    <source>
        <dbReference type="ARBA" id="ARBA00022840"/>
    </source>
</evidence>
<evidence type="ECO:0000313" key="5">
    <source>
        <dbReference type="EMBL" id="NLR75299.1"/>
    </source>
</evidence>
<keyword evidence="1" id="KW-0547">Nucleotide-binding</keyword>
<keyword evidence="5" id="KW-0808">Transferase</keyword>
<dbReference type="InterPro" id="IPR003778">
    <property type="entry name" value="CT_A_B"/>
</dbReference>
<dbReference type="PANTHER" id="PTHR43309">
    <property type="entry name" value="5-OXOPROLINASE SUBUNIT C"/>
    <property type="match status" value="1"/>
</dbReference>
<keyword evidence="3" id="KW-0067">ATP-binding</keyword>
<dbReference type="PANTHER" id="PTHR43309:SF3">
    <property type="entry name" value="5-OXOPROLINASE SUBUNIT C"/>
    <property type="match status" value="1"/>
</dbReference>
<dbReference type="Pfam" id="PF02626">
    <property type="entry name" value="CT_A_B"/>
    <property type="match status" value="1"/>
</dbReference>
<dbReference type="GO" id="GO:0005524">
    <property type="term" value="F:ATP binding"/>
    <property type="evidence" value="ECO:0007669"/>
    <property type="project" value="UniProtKB-KW"/>
</dbReference>
<name>A0A847SDA3_9NEIS</name>
<keyword evidence="6" id="KW-1185">Reference proteome</keyword>
<gene>
    <name evidence="5" type="ORF">HF682_09020</name>
</gene>
<sequence>MAINVIKPGLASSLQDGGRSGFYHLGIPPSGALDQFSFQAANLLVGNDPDLAVLEITLMGPELEFTEDALMAVTGALMVPKVNGAPFPVNESFLVHAGDRLTFDYVRQGARAYVAIGGGVDVPVVLGSRSTYGLGVFGGHEGRRLQAGDVLKAGQATARARPGRQLPAALVPAMEKAVTLRVMPGLYDHRVKPDSLSDFFTDNWAVAPEADRIGYRLKGGKPLDFVPRTPPFGAGSDPSNIVDACYPIGSIQVPSGQEPIILLRDAVSGGGYMMVGAVISADLDLVGQMQPGYQCRFSLVDMQTALEARQARKAKFEKLYAALAD</sequence>
<evidence type="ECO:0000256" key="1">
    <source>
        <dbReference type="ARBA" id="ARBA00022741"/>
    </source>
</evidence>
<dbReference type="RefSeq" id="WP_168876837.1">
    <property type="nucleotide sequence ID" value="NZ_JABAIM010000001.1"/>
</dbReference>
<keyword evidence="2" id="KW-0378">Hydrolase</keyword>
<dbReference type="InterPro" id="IPR029000">
    <property type="entry name" value="Cyclophilin-like_dom_sf"/>
</dbReference>
<evidence type="ECO:0000313" key="6">
    <source>
        <dbReference type="Proteomes" id="UP000587991"/>
    </source>
</evidence>
<dbReference type="GO" id="GO:0016787">
    <property type="term" value="F:hydrolase activity"/>
    <property type="evidence" value="ECO:0007669"/>
    <property type="project" value="UniProtKB-KW"/>
</dbReference>
<accession>A0A847SDA3</accession>
<dbReference type="AlphaFoldDB" id="A0A847SDA3"/>
<dbReference type="EMBL" id="JABAIM010000001">
    <property type="protein sequence ID" value="NLR75299.1"/>
    <property type="molecule type" value="Genomic_DNA"/>
</dbReference>
<evidence type="ECO:0000259" key="4">
    <source>
        <dbReference type="SMART" id="SM00797"/>
    </source>
</evidence>